<reference evidence="3" key="1">
    <citation type="submission" date="2022-08" db="EMBL/GenBank/DDBJ databases">
        <title>Genome sequencing of akame (Lates japonicus).</title>
        <authorList>
            <person name="Hashiguchi Y."/>
            <person name="Takahashi H."/>
        </authorList>
    </citation>
    <scope>NUCLEOTIDE SEQUENCE</scope>
    <source>
        <strain evidence="3">Kochi</strain>
    </source>
</reference>
<feature type="region of interest" description="Disordered" evidence="1">
    <location>
        <begin position="70"/>
        <end position="89"/>
    </location>
</feature>
<keyword evidence="4" id="KW-1185">Reference proteome</keyword>
<dbReference type="Proteomes" id="UP001279410">
    <property type="component" value="Unassembled WGS sequence"/>
</dbReference>
<keyword evidence="2" id="KW-1133">Transmembrane helix</keyword>
<accession>A0AAD3N3V3</accession>
<keyword evidence="2" id="KW-0472">Membrane</keyword>
<sequence length="89" mass="9959">MDGSIGLFGAFGVRRLQDYMVLLEVFFLVSVFFHNYWAPCWTVRPPACSPTEICCNKSDSKFFPCCPSRGRGARNSAGSIEDLFRTSPP</sequence>
<dbReference type="AlphaFoldDB" id="A0AAD3N3V3"/>
<keyword evidence="2" id="KW-0812">Transmembrane</keyword>
<evidence type="ECO:0000256" key="2">
    <source>
        <dbReference type="SAM" id="Phobius"/>
    </source>
</evidence>
<dbReference type="EMBL" id="BRZM01000104">
    <property type="protein sequence ID" value="GLD67167.1"/>
    <property type="molecule type" value="Genomic_DNA"/>
</dbReference>
<evidence type="ECO:0000256" key="1">
    <source>
        <dbReference type="SAM" id="MobiDB-lite"/>
    </source>
</evidence>
<name>A0AAD3N3V3_LATJO</name>
<gene>
    <name evidence="3" type="ORF">AKAME5_001853100</name>
</gene>
<comment type="caution">
    <text evidence="3">The sequence shown here is derived from an EMBL/GenBank/DDBJ whole genome shotgun (WGS) entry which is preliminary data.</text>
</comment>
<keyword evidence="3" id="KW-0675">Receptor</keyword>
<feature type="transmembrane region" description="Helical" evidence="2">
    <location>
        <begin position="21"/>
        <end position="38"/>
    </location>
</feature>
<evidence type="ECO:0000313" key="4">
    <source>
        <dbReference type="Proteomes" id="UP001279410"/>
    </source>
</evidence>
<organism evidence="3 4">
    <name type="scientific">Lates japonicus</name>
    <name type="common">Japanese lates</name>
    <dbReference type="NCBI Taxonomy" id="270547"/>
    <lineage>
        <taxon>Eukaryota</taxon>
        <taxon>Metazoa</taxon>
        <taxon>Chordata</taxon>
        <taxon>Craniata</taxon>
        <taxon>Vertebrata</taxon>
        <taxon>Euteleostomi</taxon>
        <taxon>Actinopterygii</taxon>
        <taxon>Neopterygii</taxon>
        <taxon>Teleostei</taxon>
        <taxon>Neoteleostei</taxon>
        <taxon>Acanthomorphata</taxon>
        <taxon>Carangaria</taxon>
        <taxon>Carangaria incertae sedis</taxon>
        <taxon>Centropomidae</taxon>
        <taxon>Lates</taxon>
    </lineage>
</organism>
<evidence type="ECO:0000313" key="3">
    <source>
        <dbReference type="EMBL" id="GLD67167.1"/>
    </source>
</evidence>
<proteinExistence type="predicted"/>
<protein>
    <submittedName>
        <fullName evidence="3">NT-3 growth factor receptor-like isoform X1</fullName>
    </submittedName>
</protein>